<name>A0A517N948_9BACT</name>
<evidence type="ECO:0000256" key="3">
    <source>
        <dbReference type="ARBA" id="ARBA00022692"/>
    </source>
</evidence>
<feature type="transmembrane region" description="Helical" evidence="7">
    <location>
        <begin position="299"/>
        <end position="321"/>
    </location>
</feature>
<feature type="transmembrane region" description="Helical" evidence="7">
    <location>
        <begin position="87"/>
        <end position="110"/>
    </location>
</feature>
<comment type="subcellular location">
    <subcellularLocation>
        <location evidence="1">Cell membrane</location>
        <topology evidence="1">Multi-pass membrane protein</topology>
    </subcellularLocation>
</comment>
<feature type="transmembrane region" description="Helical" evidence="7">
    <location>
        <begin position="218"/>
        <end position="242"/>
    </location>
</feature>
<dbReference type="OrthoDB" id="279916at2"/>
<feature type="transmembrane region" description="Helical" evidence="7">
    <location>
        <begin position="130"/>
        <end position="152"/>
    </location>
</feature>
<dbReference type="PANTHER" id="PTHR40277:SF1">
    <property type="entry name" value="BLL5419 PROTEIN"/>
    <property type="match status" value="1"/>
</dbReference>
<evidence type="ECO:0000313" key="9">
    <source>
        <dbReference type="Proteomes" id="UP000318538"/>
    </source>
</evidence>
<evidence type="ECO:0000256" key="7">
    <source>
        <dbReference type="SAM" id="Phobius"/>
    </source>
</evidence>
<feature type="transmembrane region" description="Helical" evidence="7">
    <location>
        <begin position="257"/>
        <end position="278"/>
    </location>
</feature>
<evidence type="ECO:0000256" key="6">
    <source>
        <dbReference type="SAM" id="MobiDB-lite"/>
    </source>
</evidence>
<feature type="transmembrane region" description="Helical" evidence="7">
    <location>
        <begin position="7"/>
        <end position="27"/>
    </location>
</feature>
<protein>
    <recommendedName>
        <fullName evidence="10">Protein belonging to Lysylphosphatidylglycerol synthetase/UPF0104</fullName>
    </recommendedName>
</protein>
<dbReference type="GO" id="GO:0005886">
    <property type="term" value="C:plasma membrane"/>
    <property type="evidence" value="ECO:0007669"/>
    <property type="project" value="UniProtKB-SubCell"/>
</dbReference>
<sequence>MHPTAKTALVVLAKFAFPAAIIGFLIWRIEPEQWEQLSSQPKNYGLLAAALVVSLAAMMLSFVRWCVLVRCQGIELSMLEAFRLGSIGFLLSFVSAGSVGGDVFKAVFLAKRRPGKRIAAVASVFVDRGAGLYGLLLLVAAGLMVSAPPASVDSALDMDKIKTATAVLIVVGSTVLAILVMGGRGVDRLIGWGSDLPLIGGIIRTVGPPLRMFHAHPFAFGSSILMSIGVQGLLVISMYLVARGMYPDPPTLAEHFVIVPIGMLASALPITPAGIGVLEFVTETLYRSVPAVPTEASGTLVALVFEIVKVVMAIIGTVFYWTAGAEVHESLEEAEGDQDLESDVLPDDGPPTGEGPNSVVNDRI</sequence>
<evidence type="ECO:0000256" key="4">
    <source>
        <dbReference type="ARBA" id="ARBA00022989"/>
    </source>
</evidence>
<feature type="transmembrane region" description="Helical" evidence="7">
    <location>
        <begin position="47"/>
        <end position="67"/>
    </location>
</feature>
<evidence type="ECO:0008006" key="10">
    <source>
        <dbReference type="Google" id="ProtNLM"/>
    </source>
</evidence>
<feature type="region of interest" description="Disordered" evidence="6">
    <location>
        <begin position="332"/>
        <end position="364"/>
    </location>
</feature>
<dbReference type="PANTHER" id="PTHR40277">
    <property type="entry name" value="BLL5419 PROTEIN"/>
    <property type="match status" value="1"/>
</dbReference>
<dbReference type="RefSeq" id="WP_145169304.1">
    <property type="nucleotide sequence ID" value="NZ_CP036525.1"/>
</dbReference>
<keyword evidence="3 7" id="KW-0812">Transmembrane</keyword>
<dbReference type="EMBL" id="CP036525">
    <property type="protein sequence ID" value="QDT03665.1"/>
    <property type="molecule type" value="Genomic_DNA"/>
</dbReference>
<gene>
    <name evidence="8" type="ORF">K227x_20490</name>
</gene>
<dbReference type="InterPro" id="IPR022791">
    <property type="entry name" value="L-PG_synthase/AglD"/>
</dbReference>
<feature type="transmembrane region" description="Helical" evidence="7">
    <location>
        <begin position="164"/>
        <end position="183"/>
    </location>
</feature>
<keyword evidence="9" id="KW-1185">Reference proteome</keyword>
<keyword evidence="2" id="KW-1003">Cell membrane</keyword>
<dbReference type="Proteomes" id="UP000318538">
    <property type="component" value="Chromosome"/>
</dbReference>
<evidence type="ECO:0000256" key="5">
    <source>
        <dbReference type="ARBA" id="ARBA00023136"/>
    </source>
</evidence>
<organism evidence="8 9">
    <name type="scientific">Rubripirellula lacrimiformis</name>
    <dbReference type="NCBI Taxonomy" id="1930273"/>
    <lineage>
        <taxon>Bacteria</taxon>
        <taxon>Pseudomonadati</taxon>
        <taxon>Planctomycetota</taxon>
        <taxon>Planctomycetia</taxon>
        <taxon>Pirellulales</taxon>
        <taxon>Pirellulaceae</taxon>
        <taxon>Rubripirellula</taxon>
    </lineage>
</organism>
<dbReference type="Pfam" id="PF03706">
    <property type="entry name" value="LPG_synthase_TM"/>
    <property type="match status" value="1"/>
</dbReference>
<dbReference type="AlphaFoldDB" id="A0A517N948"/>
<keyword evidence="4 7" id="KW-1133">Transmembrane helix</keyword>
<evidence type="ECO:0000313" key="8">
    <source>
        <dbReference type="EMBL" id="QDT03665.1"/>
    </source>
</evidence>
<evidence type="ECO:0000256" key="2">
    <source>
        <dbReference type="ARBA" id="ARBA00022475"/>
    </source>
</evidence>
<keyword evidence="5 7" id="KW-0472">Membrane</keyword>
<evidence type="ECO:0000256" key="1">
    <source>
        <dbReference type="ARBA" id="ARBA00004651"/>
    </source>
</evidence>
<accession>A0A517N948</accession>
<dbReference type="KEGG" id="rlc:K227x_20490"/>
<reference evidence="8 9" key="1">
    <citation type="submission" date="2019-02" db="EMBL/GenBank/DDBJ databases">
        <title>Deep-cultivation of Planctomycetes and their phenomic and genomic characterization uncovers novel biology.</title>
        <authorList>
            <person name="Wiegand S."/>
            <person name="Jogler M."/>
            <person name="Boedeker C."/>
            <person name="Pinto D."/>
            <person name="Vollmers J."/>
            <person name="Rivas-Marin E."/>
            <person name="Kohn T."/>
            <person name="Peeters S.H."/>
            <person name="Heuer A."/>
            <person name="Rast P."/>
            <person name="Oberbeckmann S."/>
            <person name="Bunk B."/>
            <person name="Jeske O."/>
            <person name="Meyerdierks A."/>
            <person name="Storesund J.E."/>
            <person name="Kallscheuer N."/>
            <person name="Luecker S."/>
            <person name="Lage O.M."/>
            <person name="Pohl T."/>
            <person name="Merkel B.J."/>
            <person name="Hornburger P."/>
            <person name="Mueller R.-W."/>
            <person name="Bruemmer F."/>
            <person name="Labrenz M."/>
            <person name="Spormann A.M."/>
            <person name="Op den Camp H."/>
            <person name="Overmann J."/>
            <person name="Amann R."/>
            <person name="Jetten M.S.M."/>
            <person name="Mascher T."/>
            <person name="Medema M.H."/>
            <person name="Devos D.P."/>
            <person name="Kaster A.-K."/>
            <person name="Ovreas L."/>
            <person name="Rohde M."/>
            <person name="Galperin M.Y."/>
            <person name="Jogler C."/>
        </authorList>
    </citation>
    <scope>NUCLEOTIDE SEQUENCE [LARGE SCALE GENOMIC DNA]</scope>
    <source>
        <strain evidence="8 9">K22_7</strain>
    </source>
</reference>
<proteinExistence type="predicted"/>
<feature type="compositionally biased region" description="Acidic residues" evidence="6">
    <location>
        <begin position="332"/>
        <end position="346"/>
    </location>
</feature>